<reference evidence="1" key="1">
    <citation type="submission" date="2024-07" db="EMBL/GenBank/DDBJ databases">
        <authorList>
            <person name="Yu S.T."/>
        </authorList>
    </citation>
    <scope>NUCLEOTIDE SEQUENCE</scope>
    <source>
        <strain evidence="1">R41</strain>
    </source>
</reference>
<gene>
    <name evidence="1" type="ORF">AB5J53_04710</name>
    <name evidence="2" type="ORF">AB5J53_04800</name>
</gene>
<protein>
    <submittedName>
        <fullName evidence="1">Uncharacterized protein</fullName>
    </submittedName>
</protein>
<dbReference type="RefSeq" id="WP_369244372.1">
    <property type="nucleotide sequence ID" value="NZ_CP163443.1"/>
</dbReference>
<name>A0AB39R8Z7_9ACTN</name>
<dbReference type="EMBL" id="CP163443">
    <property type="protein sequence ID" value="XDQ51026.1"/>
    <property type="molecule type" value="Genomic_DNA"/>
</dbReference>
<evidence type="ECO:0000313" key="2">
    <source>
        <dbReference type="EMBL" id="XDQ51040.1"/>
    </source>
</evidence>
<proteinExistence type="predicted"/>
<dbReference type="AlphaFoldDB" id="A0AB39R8Z7"/>
<evidence type="ECO:0000313" key="1">
    <source>
        <dbReference type="EMBL" id="XDQ51026.1"/>
    </source>
</evidence>
<accession>A0AB39R8Z7</accession>
<organism evidence="1">
    <name type="scientific">Streptomyces sp. R41</name>
    <dbReference type="NCBI Taxonomy" id="3238632"/>
    <lineage>
        <taxon>Bacteria</taxon>
        <taxon>Bacillati</taxon>
        <taxon>Actinomycetota</taxon>
        <taxon>Actinomycetes</taxon>
        <taxon>Kitasatosporales</taxon>
        <taxon>Streptomycetaceae</taxon>
        <taxon>Streptomyces</taxon>
    </lineage>
</organism>
<sequence length="247" mass="27653">MECFAGRVDAPQVLADRLARRLDEQMRLGAPITNPVGWLVSRALSQRQQCGDKLCDDRMLLDSGRDCPRCEDRQASSRAQRHAVAAAVEDAMPYASPEERRTATESQLHEAVTTQAWAREHRWEQERARKAAAAKARTEAAATRPALDEPAAPQATVVLPAPRPAPAVPEPEADVVDQELVLEELSREQVVDWRNRAATDHQVVFDHIDLYGEVSARRLFTSTFVDQVTRLSRLGHLSLGYITWERS</sequence>
<dbReference type="EMBL" id="CP163443">
    <property type="protein sequence ID" value="XDQ51040.1"/>
    <property type="molecule type" value="Genomic_DNA"/>
</dbReference>